<dbReference type="AlphaFoldDB" id="A0A1U7YNK4"/>
<evidence type="ECO:0000259" key="2">
    <source>
        <dbReference type="Pfam" id="PF01764"/>
    </source>
</evidence>
<evidence type="ECO:0000313" key="4">
    <source>
        <dbReference type="Proteomes" id="UP000189703"/>
    </source>
</evidence>
<dbReference type="InterPro" id="IPR055782">
    <property type="entry name" value="DUF7358"/>
</dbReference>
<dbReference type="Pfam" id="PF01764">
    <property type="entry name" value="Lipase_3"/>
    <property type="match status" value="1"/>
</dbReference>
<evidence type="ECO:0000256" key="1">
    <source>
        <dbReference type="SAM" id="Phobius"/>
    </source>
</evidence>
<dbReference type="CDD" id="cd00519">
    <property type="entry name" value="Lipase_3"/>
    <property type="match status" value="1"/>
</dbReference>
<dbReference type="FunCoup" id="A0A1U7YNK4">
    <property type="interactions" value="1293"/>
</dbReference>
<dbReference type="GeneID" id="104586101"/>
<keyword evidence="1" id="KW-0812">Transmembrane</keyword>
<keyword evidence="4" id="KW-1185">Reference proteome</keyword>
<feature type="transmembrane region" description="Helical" evidence="1">
    <location>
        <begin position="152"/>
        <end position="172"/>
    </location>
</feature>
<dbReference type="KEGG" id="nnu:104586101"/>
<dbReference type="InterPro" id="IPR029058">
    <property type="entry name" value="AB_hydrolase_fold"/>
</dbReference>
<dbReference type="InterPro" id="IPR002921">
    <property type="entry name" value="Fungal_lipase-type"/>
</dbReference>
<keyword evidence="1" id="KW-1133">Transmembrane helix</keyword>
<keyword evidence="1" id="KW-0472">Membrane</keyword>
<accession>A0A1U7YNK4</accession>
<dbReference type="STRING" id="4432.A0A1U7YNK4"/>
<evidence type="ECO:0000313" key="5">
    <source>
        <dbReference type="RefSeq" id="XP_010241533.1"/>
    </source>
</evidence>
<dbReference type="InParanoid" id="A0A1U7YNK4"/>
<feature type="domain" description="Fungal lipase-type" evidence="2">
    <location>
        <begin position="372"/>
        <end position="527"/>
    </location>
</feature>
<feature type="transmembrane region" description="Helical" evidence="1">
    <location>
        <begin position="99"/>
        <end position="125"/>
    </location>
</feature>
<dbReference type="PANTHER" id="PTHR47030">
    <property type="entry name" value="LIPASE CLASS 3 FAMILY PROTEIN"/>
    <property type="match status" value="1"/>
</dbReference>
<feature type="transmembrane region" description="Helical" evidence="1">
    <location>
        <begin position="12"/>
        <end position="37"/>
    </location>
</feature>
<dbReference type="Proteomes" id="UP000189703">
    <property type="component" value="Unplaced"/>
</dbReference>
<dbReference type="GO" id="GO:0006629">
    <property type="term" value="P:lipid metabolic process"/>
    <property type="evidence" value="ECO:0007669"/>
    <property type="project" value="InterPro"/>
</dbReference>
<dbReference type="Gene3D" id="3.40.50.1820">
    <property type="entry name" value="alpha/beta hydrolase"/>
    <property type="match status" value="1"/>
</dbReference>
<name>A0A1U7YNK4_NELNU</name>
<dbReference type="OrthoDB" id="438440at2759"/>
<sequence length="769" mass="86287">MRFSTLSSLRCATLILGIFNLLVMVLGGVLMVAAYQGCRRGDVLPFAVVSVTAGVRIMSMIGAGIAQEAIATTILSSPAESSIIDAVVRRQTRMRYKRWLWWTRFAMMITVLQFMGAVYLMIIAVNYISHYGKSSDCFLGRDPNTESWKQNLLLLFLISVSFMVVIQCFTGFDILKWRSFYETHDNVWKAHYREVFDHGIREALCCLGRVKYLSVLEEDEVYLVAQLLGDLVTYRASGTGHLEFLAGLALLQQHSELTQSYEELMEVPGELIREAAAFHHFAEAAYTGPLLDFGRNPVIFPCSWLYRQGVLTPWTRNRRPKLEGDNWWRGHAAAFLKNANIPPESLRKGRVSQAKREAAYFVVVLHHLKSVVIAVRGTETPEDLITDGLCRECSLSEEDLDGLINSNYIRSDVKQNVISSFPHYGHSGIVEAARELFMQIDGQPENGDNLREATGLLSSLMGAGCECFGYKIYVVGHSLGGSIAALLGIQLYHRYPNLHVYSYGPLPFVDPVIGEACQDFITSIVYNDEFSSRLSVRSILRLRAAAIQALSEDPAANSAMICRLANKILHVSKYQSGGQEVKISTPSPSGIVTSEDNNHQMYKRRSYKYTIKGNSEQDKDLTFQEATDLISNSDAAILNDNPDESNCSPPCFENSADGVLCENPVSAFMDHVSSSNTQTRGPQEAYLPGLIIHIVPEQTGNYLSLWRGWRFHDSGHRYRAYIANRENFKDINVSPFMFLDHLPWRCHYAMQKLLDTGKANDQHDGSHMV</sequence>
<dbReference type="SUPFAM" id="SSF53474">
    <property type="entry name" value="alpha/beta-Hydrolases"/>
    <property type="match status" value="1"/>
</dbReference>
<dbReference type="RefSeq" id="XP_010241533.1">
    <property type="nucleotide sequence ID" value="XM_010243231.2"/>
</dbReference>
<dbReference type="eggNOG" id="KOG2088">
    <property type="taxonomic scope" value="Eukaryota"/>
</dbReference>
<dbReference type="Pfam" id="PF24057">
    <property type="entry name" value="DUF7358"/>
    <property type="match status" value="1"/>
</dbReference>
<proteinExistence type="predicted"/>
<feature type="domain" description="DUF7358" evidence="3">
    <location>
        <begin position="6"/>
        <end position="234"/>
    </location>
</feature>
<dbReference type="OMA" id="IMWVATI"/>
<evidence type="ECO:0000259" key="3">
    <source>
        <dbReference type="Pfam" id="PF24057"/>
    </source>
</evidence>
<organism evidence="4 5">
    <name type="scientific">Nelumbo nucifera</name>
    <name type="common">Sacred lotus</name>
    <dbReference type="NCBI Taxonomy" id="4432"/>
    <lineage>
        <taxon>Eukaryota</taxon>
        <taxon>Viridiplantae</taxon>
        <taxon>Streptophyta</taxon>
        <taxon>Embryophyta</taxon>
        <taxon>Tracheophyta</taxon>
        <taxon>Spermatophyta</taxon>
        <taxon>Magnoliopsida</taxon>
        <taxon>Proteales</taxon>
        <taxon>Nelumbonaceae</taxon>
        <taxon>Nelumbo</taxon>
    </lineage>
</organism>
<gene>
    <name evidence="5" type="primary">LOC104586101</name>
</gene>
<protein>
    <submittedName>
        <fullName evidence="5">Uncharacterized protein LOC104586101 isoform X1</fullName>
    </submittedName>
</protein>
<dbReference type="PANTHER" id="PTHR47030:SF2">
    <property type="entry name" value="LIPASE CLASS 3 FAMILY PROTEIN"/>
    <property type="match status" value="1"/>
</dbReference>
<reference evidence="5" key="1">
    <citation type="submission" date="2025-08" db="UniProtKB">
        <authorList>
            <consortium name="RefSeq"/>
        </authorList>
    </citation>
    <scope>IDENTIFICATION</scope>
</reference>